<name>A0A8S2CN34_9BILA</name>
<organism evidence="1 3">
    <name type="scientific">Didymodactylos carnosus</name>
    <dbReference type="NCBI Taxonomy" id="1234261"/>
    <lineage>
        <taxon>Eukaryota</taxon>
        <taxon>Metazoa</taxon>
        <taxon>Spiralia</taxon>
        <taxon>Gnathifera</taxon>
        <taxon>Rotifera</taxon>
        <taxon>Eurotatoria</taxon>
        <taxon>Bdelloidea</taxon>
        <taxon>Philodinida</taxon>
        <taxon>Philodinidae</taxon>
        <taxon>Didymodactylos</taxon>
    </lineage>
</organism>
<comment type="caution">
    <text evidence="1">The sequence shown here is derived from an EMBL/GenBank/DDBJ whole genome shotgun (WGS) entry which is preliminary data.</text>
</comment>
<proteinExistence type="predicted"/>
<protein>
    <submittedName>
        <fullName evidence="1">Uncharacterized protein</fullName>
    </submittedName>
</protein>
<dbReference type="AlphaFoldDB" id="A0A8S2CN34"/>
<dbReference type="SUPFAM" id="SSF158682">
    <property type="entry name" value="TerB-like"/>
    <property type="match status" value="1"/>
</dbReference>
<reference evidence="1" key="1">
    <citation type="submission" date="2021-02" db="EMBL/GenBank/DDBJ databases">
        <authorList>
            <person name="Nowell W R."/>
        </authorList>
    </citation>
    <scope>NUCLEOTIDE SEQUENCE</scope>
</reference>
<gene>
    <name evidence="1" type="ORF">OVA965_LOCUS351</name>
    <name evidence="2" type="ORF">TMI583_LOCUS351</name>
</gene>
<dbReference type="EMBL" id="CAJOBA010000044">
    <property type="protein sequence ID" value="CAF3497994.1"/>
    <property type="molecule type" value="Genomic_DNA"/>
</dbReference>
<evidence type="ECO:0000313" key="1">
    <source>
        <dbReference type="EMBL" id="CAF0724917.1"/>
    </source>
</evidence>
<dbReference type="InterPro" id="IPR029024">
    <property type="entry name" value="TerB-like"/>
</dbReference>
<dbReference type="Proteomes" id="UP000677228">
    <property type="component" value="Unassembled WGS sequence"/>
</dbReference>
<evidence type="ECO:0000313" key="3">
    <source>
        <dbReference type="Proteomes" id="UP000677228"/>
    </source>
</evidence>
<dbReference type="EMBL" id="CAJNOK010000044">
    <property type="protein sequence ID" value="CAF0724917.1"/>
    <property type="molecule type" value="Genomic_DNA"/>
</dbReference>
<evidence type="ECO:0000313" key="2">
    <source>
        <dbReference type="EMBL" id="CAF3497994.1"/>
    </source>
</evidence>
<accession>A0A8S2CN34</accession>
<dbReference type="Gene3D" id="1.10.3680.10">
    <property type="entry name" value="TerB-like"/>
    <property type="match status" value="1"/>
</dbReference>
<sequence>MANIAAADGEYNEKEKEWILGYRAALGAPADLLAELQKYVPNAEDWHDLLNNKDVFVGQSRRALIYDSFHAASAD</sequence>
<dbReference type="Proteomes" id="UP000682733">
    <property type="component" value="Unassembled WGS sequence"/>
</dbReference>